<dbReference type="EMBL" id="UKAS01000002">
    <property type="protein sequence ID" value="SXF91815.1"/>
    <property type="molecule type" value="Genomic_DNA"/>
</dbReference>
<dbReference type="KEGG" id="kpe:KPK_2669"/>
<evidence type="ECO:0000313" key="2">
    <source>
        <dbReference type="EMBL" id="CAH5985780.1"/>
    </source>
</evidence>
<sequence length="297" mass="32358">MTFSNATFRTSLAACTLWLATGPAHAVDLNSQDLIPAPAGTDAVLGYFTYATRDSFTPTGGGELKQETGLDSFVSIFRYVHYMDVGGFTVAPQVLLPYGRLYNGSLNGVRLDSASGLGDPILAAPVWLVNNPSTTFAIVPYLYLPAGSYDAGRTLNVGENRWKFDLQLGGVQQLGNGFATQLSTDVMWYGVNDDASGIGTGRLKQDNTYQFQGWVTWTPPADKSWTLAAGYSQYWGGKQQLDGIENGQATRVDQVRLELSKFVTPTVQVQGLLQRDLNVDGGFKEDLHTTLRVMKLF</sequence>
<dbReference type="EMBL" id="BQTA01000008">
    <property type="protein sequence ID" value="GKJ95023.1"/>
    <property type="molecule type" value="Genomic_DNA"/>
</dbReference>
<dbReference type="Proteomes" id="UP000258928">
    <property type="component" value="Unassembled WGS sequence"/>
</dbReference>
<dbReference type="EMBL" id="CP060807">
    <property type="protein sequence ID" value="QNP27233.1"/>
    <property type="molecule type" value="Genomic_DNA"/>
</dbReference>
<evidence type="ECO:0000313" key="3">
    <source>
        <dbReference type="EMBL" id="GKJ95023.1"/>
    </source>
</evidence>
<dbReference type="Proteomes" id="UP001176846">
    <property type="component" value="Unassembled WGS sequence"/>
</dbReference>
<gene>
    <name evidence="2" type="ORF">AN2335V1_0900</name>
    <name evidence="5" type="ORF">IAP99_13280</name>
    <name evidence="3" type="ORF">NUKP37_28600</name>
    <name evidence="4" type="ORF">QAB22_013580</name>
    <name evidence="6" type="ORF">SAMEA3729809_00513</name>
</gene>
<dbReference type="AlphaFoldDB" id="A0A087FPG2"/>
<evidence type="ECO:0000313" key="9">
    <source>
        <dbReference type="Proteomes" id="UP000789617"/>
    </source>
</evidence>
<dbReference type="EMBL" id="CAJOXS020000001">
    <property type="protein sequence ID" value="CAH5985780.1"/>
    <property type="molecule type" value="Genomic_DNA"/>
</dbReference>
<dbReference type="Proteomes" id="UP000516181">
    <property type="component" value="Chromosome"/>
</dbReference>
<reference evidence="6 7" key="1">
    <citation type="submission" date="2018-08" db="EMBL/GenBank/DDBJ databases">
        <authorList>
            <consortium name="Pathogen Informatics"/>
        </authorList>
    </citation>
    <scope>NUCLEOTIDE SEQUENCE [LARGE SCALE GENOMIC DNA]</scope>
    <source>
        <strain evidence="6 7">EuSCAPE_TR218</strain>
    </source>
</reference>
<dbReference type="OMA" id="RYEYQAY"/>
<evidence type="ECO:0000313" key="6">
    <source>
        <dbReference type="EMBL" id="SXF91815.1"/>
    </source>
</evidence>
<evidence type="ECO:0000256" key="1">
    <source>
        <dbReference type="SAM" id="SignalP"/>
    </source>
</evidence>
<evidence type="ECO:0000313" key="8">
    <source>
        <dbReference type="Proteomes" id="UP000516181"/>
    </source>
</evidence>
<evidence type="ECO:0000313" key="7">
    <source>
        <dbReference type="Proteomes" id="UP000258928"/>
    </source>
</evidence>
<evidence type="ECO:0000313" key="5">
    <source>
        <dbReference type="EMBL" id="QNP27233.1"/>
    </source>
</evidence>
<dbReference type="Pfam" id="PF13557">
    <property type="entry name" value="Phenol_MetA_deg"/>
    <property type="match status" value="1"/>
</dbReference>
<proteinExistence type="predicted"/>
<keyword evidence="1" id="KW-0732">Signal</keyword>
<organism evidence="5 8">
    <name type="scientific">Klebsiella variicola</name>
    <dbReference type="NCBI Taxonomy" id="244366"/>
    <lineage>
        <taxon>Bacteria</taxon>
        <taxon>Pseudomonadati</taxon>
        <taxon>Pseudomonadota</taxon>
        <taxon>Gammaproteobacteria</taxon>
        <taxon>Enterobacterales</taxon>
        <taxon>Enterobacteriaceae</taxon>
        <taxon>Klebsiella/Raoultella group</taxon>
        <taxon>Klebsiella</taxon>
        <taxon>Klebsiella pneumoniae complex</taxon>
    </lineage>
</organism>
<reference evidence="3" key="3">
    <citation type="journal article" date="2022" name="J. Appl. Microbiol.">
        <title>PCR-based ORF typing of Klebsiella pneumoniae for rapid identification of global clones and transmission events.</title>
        <authorList>
            <person name="Nonogaki R."/>
            <person name="Iijima A."/>
            <person name="Kawamura K."/>
            <person name="Kayama S."/>
            <person name="Sugai M."/>
            <person name="Yagi T."/>
            <person name="Arakawa Y."/>
            <person name="Doi Y."/>
            <person name="Suzuki M."/>
        </authorList>
    </citation>
    <scope>NUCLEOTIDE SEQUENCE</scope>
    <source>
        <strain evidence="3">NUKP-37</strain>
    </source>
</reference>
<dbReference type="EMBL" id="JARTTN020000001">
    <property type="protein sequence ID" value="MEC6057551.1"/>
    <property type="molecule type" value="Genomic_DNA"/>
</dbReference>
<keyword evidence="9" id="KW-1185">Reference proteome</keyword>
<reference evidence="2" key="4">
    <citation type="submission" date="2022-05" db="EMBL/GenBank/DDBJ databases">
        <authorList>
            <person name="Alioto T."/>
            <person name="Alioto T."/>
            <person name="Gomez Garrido J."/>
        </authorList>
    </citation>
    <scope>NUCLEOTIDE SEQUENCE</scope>
    <source>
        <strain evidence="2">0</strain>
    </source>
</reference>
<feature type="chain" id="PRO_5044364629" evidence="1">
    <location>
        <begin position="27"/>
        <end position="297"/>
    </location>
</feature>
<dbReference type="Proteomes" id="UP000789617">
    <property type="component" value="Unassembled WGS sequence"/>
</dbReference>
<accession>A0A087FPG2</accession>
<dbReference type="InterPro" id="IPR025737">
    <property type="entry name" value="FApF"/>
</dbReference>
<dbReference type="KEGG" id="kvd:KR75_21045"/>
<reference evidence="4" key="5">
    <citation type="journal article" date="2023" name="Nat. Commun.">
        <title>Genomic dissection of endemic carbapenem resistance reveals metallo-beta-lactamase dissemination through clonal, plasmid and integron transfer.</title>
        <authorList>
            <person name="Macesic N."/>
            <person name="Hawkey J."/>
            <person name="Vezina B."/>
            <person name="Wisniewski J.A."/>
            <person name="Cottingham H."/>
            <person name="Blakeway L.V."/>
            <person name="Harshegyi T."/>
            <person name="Pragastis K."/>
            <person name="Badoordeen G.Z."/>
            <person name="Dennison A."/>
            <person name="Spelman D.W."/>
            <person name="Jenney A.W.J."/>
            <person name="Peleg A.Y."/>
        </authorList>
    </citation>
    <scope>NUCLEOTIDE SEQUENCE</scope>
    <source>
        <strain evidence="4">CPO071</strain>
    </source>
</reference>
<dbReference type="RefSeq" id="WP_012541726.1">
    <property type="nucleotide sequence ID" value="NC_011283.1"/>
</dbReference>
<evidence type="ECO:0000313" key="4">
    <source>
        <dbReference type="EMBL" id="MEC6057551.1"/>
    </source>
</evidence>
<reference evidence="4" key="6">
    <citation type="submission" date="2024-01" db="EMBL/GenBank/DDBJ databases">
        <authorList>
            <person name="Macesic N."/>
        </authorList>
    </citation>
    <scope>NUCLEOTIDE SEQUENCE</scope>
    <source>
        <strain evidence="4">CPO071</strain>
    </source>
</reference>
<name>A0A087FPG2_KLEVA</name>
<feature type="signal peptide" evidence="1">
    <location>
        <begin position="1"/>
        <end position="26"/>
    </location>
</feature>
<protein>
    <submittedName>
        <fullName evidence="6">QbdB protein</fullName>
    </submittedName>
    <submittedName>
        <fullName evidence="5">Transporter</fullName>
    </submittedName>
</protein>
<dbReference type="Proteomes" id="UP001060507">
    <property type="component" value="Unassembled WGS sequence"/>
</dbReference>
<reference evidence="5 8" key="2">
    <citation type="submission" date="2020-08" db="EMBL/GenBank/DDBJ databases">
        <title>Complete genome sequence of Klebsiella pneumoniae KP2757.</title>
        <authorList>
            <person name="Zhang X."/>
        </authorList>
    </citation>
    <scope>NUCLEOTIDE SEQUENCE [LARGE SCALE GENOMIC DNA]</scope>
    <source>
        <strain evidence="5 8">KP2757</strain>
    </source>
</reference>